<keyword evidence="2" id="KW-1185">Reference proteome</keyword>
<reference evidence="1 2" key="1">
    <citation type="submission" date="2024-08" db="EMBL/GenBank/DDBJ databases">
        <title>Insights into the chromosomal genome structure of Flemingia macrophylla.</title>
        <authorList>
            <person name="Ding Y."/>
            <person name="Zhao Y."/>
            <person name="Bi W."/>
            <person name="Wu M."/>
            <person name="Zhao G."/>
            <person name="Gong Y."/>
            <person name="Li W."/>
            <person name="Zhang P."/>
        </authorList>
    </citation>
    <scope>NUCLEOTIDE SEQUENCE [LARGE SCALE GENOMIC DNA]</scope>
    <source>
        <strain evidence="1">DYQJB</strain>
        <tissue evidence="1">Leaf</tissue>
    </source>
</reference>
<protein>
    <recommendedName>
        <fullName evidence="3">Translocon at the inner envelope membrane of chloroplasts 214</fullName>
    </recommendedName>
</protein>
<gene>
    <name evidence="1" type="ORF">Fmac_025175</name>
</gene>
<dbReference type="PANTHER" id="PTHR31541:SF33">
    <property type="entry name" value="DUF313 DOMAIN PROTEIN"/>
    <property type="match status" value="1"/>
</dbReference>
<evidence type="ECO:0000313" key="1">
    <source>
        <dbReference type="EMBL" id="KAL2326117.1"/>
    </source>
</evidence>
<dbReference type="Proteomes" id="UP001603857">
    <property type="component" value="Unassembled WGS sequence"/>
</dbReference>
<comment type="caution">
    <text evidence="1">The sequence shown here is derived from an EMBL/GenBank/DDBJ whole genome shotgun (WGS) entry which is preliminary data.</text>
</comment>
<accession>A0ABD1LRG3</accession>
<name>A0ABD1LRG3_9FABA</name>
<proteinExistence type="predicted"/>
<dbReference type="InterPro" id="IPR005508">
    <property type="entry name" value="At2g31720-like"/>
</dbReference>
<evidence type="ECO:0008006" key="3">
    <source>
        <dbReference type="Google" id="ProtNLM"/>
    </source>
</evidence>
<dbReference type="PANTHER" id="PTHR31541">
    <property type="entry name" value="B3 DOMAIN PLANT PROTEIN-RELATED"/>
    <property type="match status" value="1"/>
</dbReference>
<dbReference type="EMBL" id="JBGMDY010000008">
    <property type="protein sequence ID" value="KAL2326117.1"/>
    <property type="molecule type" value="Genomic_DNA"/>
</dbReference>
<organism evidence="1 2">
    <name type="scientific">Flemingia macrophylla</name>
    <dbReference type="NCBI Taxonomy" id="520843"/>
    <lineage>
        <taxon>Eukaryota</taxon>
        <taxon>Viridiplantae</taxon>
        <taxon>Streptophyta</taxon>
        <taxon>Embryophyta</taxon>
        <taxon>Tracheophyta</taxon>
        <taxon>Spermatophyta</taxon>
        <taxon>Magnoliopsida</taxon>
        <taxon>eudicotyledons</taxon>
        <taxon>Gunneridae</taxon>
        <taxon>Pentapetalae</taxon>
        <taxon>rosids</taxon>
        <taxon>fabids</taxon>
        <taxon>Fabales</taxon>
        <taxon>Fabaceae</taxon>
        <taxon>Papilionoideae</taxon>
        <taxon>50 kb inversion clade</taxon>
        <taxon>NPAAA clade</taxon>
        <taxon>indigoferoid/millettioid clade</taxon>
        <taxon>Phaseoleae</taxon>
        <taxon>Flemingia</taxon>
    </lineage>
</organism>
<evidence type="ECO:0000313" key="2">
    <source>
        <dbReference type="Proteomes" id="UP001603857"/>
    </source>
</evidence>
<dbReference type="AlphaFoldDB" id="A0ABD1LRG3"/>
<sequence>MDAERRNLCFVSVLRFLHCVFEPIEEVSKEKKVMSMTDESRKKIKIKHSSPILPSDFESRIKELNDDNIIFLMHKTLFLSDLDTNINRLSIPRKKITNNFLTETEIIKLEKR</sequence>